<evidence type="ECO:0000256" key="10">
    <source>
        <dbReference type="ARBA" id="ARBA00048721"/>
    </source>
</evidence>
<keyword evidence="8 11" id="KW-0067">ATP-binding</keyword>
<dbReference type="Proteomes" id="UP000472580">
    <property type="component" value="Unassembled WGS sequence"/>
</dbReference>
<dbReference type="SUPFAM" id="SSF52374">
    <property type="entry name" value="Nucleotidylyl transferase"/>
    <property type="match status" value="1"/>
</dbReference>
<evidence type="ECO:0000256" key="6">
    <source>
        <dbReference type="ARBA" id="ARBA00022695"/>
    </source>
</evidence>
<dbReference type="UniPathway" id="UPA00253">
    <property type="reaction ID" value="UER00332"/>
</dbReference>
<reference evidence="13 14" key="1">
    <citation type="submission" date="2019-12" db="EMBL/GenBank/DDBJ databases">
        <title>Microbes associate with the intestines of laboratory mice.</title>
        <authorList>
            <person name="Navarre W."/>
            <person name="Wong E."/>
        </authorList>
    </citation>
    <scope>NUCLEOTIDE SEQUENCE [LARGE SCALE GENOMIC DNA]</scope>
    <source>
        <strain evidence="13 14">NM82_D38</strain>
    </source>
</reference>
<keyword evidence="9 11" id="KW-0520">NAD</keyword>
<keyword evidence="7 11" id="KW-0547">Nucleotide-binding</keyword>
<keyword evidence="5 11" id="KW-0808">Transferase</keyword>
<dbReference type="NCBIfam" id="TIGR00482">
    <property type="entry name" value="nicotinate (nicotinamide) nucleotide adenylyltransferase"/>
    <property type="match status" value="1"/>
</dbReference>
<dbReference type="GO" id="GO:0004515">
    <property type="term" value="F:nicotinate-nucleotide adenylyltransferase activity"/>
    <property type="evidence" value="ECO:0007669"/>
    <property type="project" value="UniProtKB-UniRule"/>
</dbReference>
<comment type="catalytic activity">
    <reaction evidence="10 11">
        <text>nicotinate beta-D-ribonucleotide + ATP + H(+) = deamido-NAD(+) + diphosphate</text>
        <dbReference type="Rhea" id="RHEA:22860"/>
        <dbReference type="ChEBI" id="CHEBI:15378"/>
        <dbReference type="ChEBI" id="CHEBI:30616"/>
        <dbReference type="ChEBI" id="CHEBI:33019"/>
        <dbReference type="ChEBI" id="CHEBI:57502"/>
        <dbReference type="ChEBI" id="CHEBI:58437"/>
        <dbReference type="EC" id="2.7.7.18"/>
    </reaction>
</comment>
<dbReference type="InterPro" id="IPR004821">
    <property type="entry name" value="Cyt_trans-like"/>
</dbReference>
<comment type="function">
    <text evidence="1 11">Catalyzes the reversible adenylation of nicotinate mononucleotide (NaMN) to nicotinic acid adenine dinucleotide (NaAD).</text>
</comment>
<sequence length="212" mass="24076">MRIGIFGGTFDPIHESHVEMGLDAVRELSLDKLFYVPTRPWQKNARAGEEDRLRMLETALEPYRDQLVADTRELTRGGPSYSIDTLYSFRREYGEQTPIFFVMGSDQWKNLTTWILWQKFPLLANLFVVTRDGSLGENPYGDKFPIVPPSDAACSEEPSGSICVAKFEPAAYSSTQIRRALANGMTRDRPIPGLSAQIHQYILEHGLYRAEN</sequence>
<comment type="similarity">
    <text evidence="3 11">Belongs to the NadD family.</text>
</comment>
<evidence type="ECO:0000259" key="12">
    <source>
        <dbReference type="Pfam" id="PF01467"/>
    </source>
</evidence>
<evidence type="ECO:0000256" key="1">
    <source>
        <dbReference type="ARBA" id="ARBA00002324"/>
    </source>
</evidence>
<dbReference type="Gene3D" id="3.40.50.620">
    <property type="entry name" value="HUPs"/>
    <property type="match status" value="1"/>
</dbReference>
<dbReference type="Pfam" id="PF01467">
    <property type="entry name" value="CTP_transf_like"/>
    <property type="match status" value="1"/>
</dbReference>
<evidence type="ECO:0000256" key="4">
    <source>
        <dbReference type="ARBA" id="ARBA00022642"/>
    </source>
</evidence>
<evidence type="ECO:0000256" key="8">
    <source>
        <dbReference type="ARBA" id="ARBA00022840"/>
    </source>
</evidence>
<dbReference type="EMBL" id="WSRP01000018">
    <property type="protein sequence ID" value="MVX56944.1"/>
    <property type="molecule type" value="Genomic_DNA"/>
</dbReference>
<comment type="pathway">
    <text evidence="2 11">Cofactor biosynthesis; NAD(+) biosynthesis; deamido-NAD(+) from nicotinate D-ribonucleotide: step 1/1.</text>
</comment>
<keyword evidence="14" id="KW-1185">Reference proteome</keyword>
<protein>
    <recommendedName>
        <fullName evidence="11">Probable nicotinate-nucleotide adenylyltransferase</fullName>
        <ecNumber evidence="11">2.7.7.18</ecNumber>
    </recommendedName>
    <alternativeName>
        <fullName evidence="11">Deamido-NAD(+) diphosphorylase</fullName>
    </alternativeName>
    <alternativeName>
        <fullName evidence="11">Deamido-NAD(+) pyrophosphorylase</fullName>
    </alternativeName>
    <alternativeName>
        <fullName evidence="11">Nicotinate mononucleotide adenylyltransferase</fullName>
        <shortName evidence="11">NaMN adenylyltransferase</shortName>
    </alternativeName>
</protein>
<evidence type="ECO:0000313" key="14">
    <source>
        <dbReference type="Proteomes" id="UP000472580"/>
    </source>
</evidence>
<evidence type="ECO:0000256" key="5">
    <source>
        <dbReference type="ARBA" id="ARBA00022679"/>
    </source>
</evidence>
<dbReference type="PANTHER" id="PTHR39321:SF3">
    <property type="entry name" value="PHOSPHOPANTETHEINE ADENYLYLTRANSFERASE"/>
    <property type="match status" value="1"/>
</dbReference>
<evidence type="ECO:0000256" key="3">
    <source>
        <dbReference type="ARBA" id="ARBA00009014"/>
    </source>
</evidence>
<proteinExistence type="inferred from homology"/>
<dbReference type="HAMAP" id="MF_00244">
    <property type="entry name" value="NaMN_adenylyltr"/>
    <property type="match status" value="1"/>
</dbReference>
<dbReference type="InterPro" id="IPR005248">
    <property type="entry name" value="NadD/NMNAT"/>
</dbReference>
<accession>A0A6L6YHU7</accession>
<dbReference type="EC" id="2.7.7.18" evidence="11"/>
<dbReference type="InterPro" id="IPR014729">
    <property type="entry name" value="Rossmann-like_a/b/a_fold"/>
</dbReference>
<dbReference type="RefSeq" id="WP_160335372.1">
    <property type="nucleotide sequence ID" value="NZ_WSRP01000018.1"/>
</dbReference>
<dbReference type="AlphaFoldDB" id="A0A6L6YHU7"/>
<evidence type="ECO:0000256" key="2">
    <source>
        <dbReference type="ARBA" id="ARBA00005019"/>
    </source>
</evidence>
<evidence type="ECO:0000256" key="11">
    <source>
        <dbReference type="HAMAP-Rule" id="MF_00244"/>
    </source>
</evidence>
<dbReference type="GO" id="GO:0005524">
    <property type="term" value="F:ATP binding"/>
    <property type="evidence" value="ECO:0007669"/>
    <property type="project" value="UniProtKB-KW"/>
</dbReference>
<dbReference type="PANTHER" id="PTHR39321">
    <property type="entry name" value="NICOTINATE-NUCLEOTIDE ADENYLYLTRANSFERASE-RELATED"/>
    <property type="match status" value="1"/>
</dbReference>
<organism evidence="13 14">
    <name type="scientific">Parasutterella muris</name>
    <dbReference type="NCBI Taxonomy" id="2565572"/>
    <lineage>
        <taxon>Bacteria</taxon>
        <taxon>Pseudomonadati</taxon>
        <taxon>Pseudomonadota</taxon>
        <taxon>Betaproteobacteria</taxon>
        <taxon>Burkholderiales</taxon>
        <taxon>Sutterellaceae</taxon>
        <taxon>Parasutterella</taxon>
    </lineage>
</organism>
<keyword evidence="4 11" id="KW-0662">Pyridine nucleotide biosynthesis</keyword>
<dbReference type="CDD" id="cd02165">
    <property type="entry name" value="NMNAT"/>
    <property type="match status" value="1"/>
</dbReference>
<name>A0A6L6YHU7_9BURK</name>
<keyword evidence="6 11" id="KW-0548">Nucleotidyltransferase</keyword>
<evidence type="ECO:0000256" key="9">
    <source>
        <dbReference type="ARBA" id="ARBA00023027"/>
    </source>
</evidence>
<feature type="domain" description="Cytidyltransferase-like" evidence="12">
    <location>
        <begin position="5"/>
        <end position="179"/>
    </location>
</feature>
<gene>
    <name evidence="11 13" type="primary">nadD</name>
    <name evidence="13" type="ORF">E5987_06945</name>
</gene>
<evidence type="ECO:0000313" key="13">
    <source>
        <dbReference type="EMBL" id="MVX56944.1"/>
    </source>
</evidence>
<evidence type="ECO:0000256" key="7">
    <source>
        <dbReference type="ARBA" id="ARBA00022741"/>
    </source>
</evidence>
<dbReference type="OrthoDB" id="5295945at2"/>
<comment type="caution">
    <text evidence="13">The sequence shown here is derived from an EMBL/GenBank/DDBJ whole genome shotgun (WGS) entry which is preliminary data.</text>
</comment>
<dbReference type="GO" id="GO:0009435">
    <property type="term" value="P:NAD+ biosynthetic process"/>
    <property type="evidence" value="ECO:0007669"/>
    <property type="project" value="UniProtKB-UniRule"/>
</dbReference>